<dbReference type="InterPro" id="IPR008930">
    <property type="entry name" value="Terpenoid_cyclase/PrenylTrfase"/>
</dbReference>
<evidence type="ECO:0000259" key="6">
    <source>
        <dbReference type="Pfam" id="PF01397"/>
    </source>
</evidence>
<evidence type="ECO:0000256" key="3">
    <source>
        <dbReference type="ARBA" id="ARBA00022842"/>
    </source>
</evidence>
<name>A0A371EK74_MUCPR</name>
<dbReference type="InterPro" id="IPR005630">
    <property type="entry name" value="Terpene_synthase_metal-bd"/>
</dbReference>
<dbReference type="Pfam" id="PF03936">
    <property type="entry name" value="Terpene_synth_C"/>
    <property type="match status" value="1"/>
</dbReference>
<evidence type="ECO:0000313" key="8">
    <source>
        <dbReference type="EMBL" id="RDX66319.1"/>
    </source>
</evidence>
<feature type="region of interest" description="Disordered" evidence="5">
    <location>
        <begin position="1"/>
        <end position="23"/>
    </location>
</feature>
<comment type="cofactor">
    <cofactor evidence="1">
        <name>Mg(2+)</name>
        <dbReference type="ChEBI" id="CHEBI:18420"/>
    </cofactor>
</comment>
<keyword evidence="9" id="KW-1185">Reference proteome</keyword>
<dbReference type="GO" id="GO:0000287">
    <property type="term" value="F:magnesium ion binding"/>
    <property type="evidence" value="ECO:0007669"/>
    <property type="project" value="InterPro"/>
</dbReference>
<dbReference type="GO" id="GO:0010333">
    <property type="term" value="F:terpene synthase activity"/>
    <property type="evidence" value="ECO:0007669"/>
    <property type="project" value="InterPro"/>
</dbReference>
<evidence type="ECO:0000313" key="9">
    <source>
        <dbReference type="Proteomes" id="UP000257109"/>
    </source>
</evidence>
<dbReference type="InterPro" id="IPR008949">
    <property type="entry name" value="Isoprenoid_synthase_dom_sf"/>
</dbReference>
<feature type="domain" description="Terpene synthase metal-binding" evidence="7">
    <location>
        <begin position="214"/>
        <end position="411"/>
    </location>
</feature>
<gene>
    <name evidence="8" type="primary">TPS2</name>
    <name evidence="8" type="ORF">CR513_54924</name>
</gene>
<dbReference type="GO" id="GO:0016102">
    <property type="term" value="P:diterpenoid biosynthetic process"/>
    <property type="evidence" value="ECO:0007669"/>
    <property type="project" value="InterPro"/>
</dbReference>
<feature type="domain" description="Terpene synthase N-terminal" evidence="6">
    <location>
        <begin position="23"/>
        <end position="188"/>
    </location>
</feature>
<dbReference type="AlphaFoldDB" id="A0A371EK74"/>
<feature type="non-terminal residue" evidence="8">
    <location>
        <position position="1"/>
    </location>
</feature>
<keyword evidence="4" id="KW-0456">Lyase</keyword>
<dbReference type="InterPro" id="IPR001906">
    <property type="entry name" value="Terpene_synth_N"/>
</dbReference>
<evidence type="ECO:0000256" key="5">
    <source>
        <dbReference type="SAM" id="MobiDB-lite"/>
    </source>
</evidence>
<dbReference type="PANTHER" id="PTHR31225:SF221">
    <property type="entry name" value="(-)-GERMACRENE D SYNTHASE"/>
    <property type="match status" value="1"/>
</dbReference>
<dbReference type="EMBL" id="QJKJ01013490">
    <property type="protein sequence ID" value="RDX66319.1"/>
    <property type="molecule type" value="Genomic_DNA"/>
</dbReference>
<accession>A0A371EK74</accession>
<dbReference type="InterPro" id="IPR034741">
    <property type="entry name" value="Terpene_cyclase-like_1_C"/>
</dbReference>
<dbReference type="InterPro" id="IPR044814">
    <property type="entry name" value="Terpene_cyclase_plant_C1"/>
</dbReference>
<evidence type="ECO:0000256" key="4">
    <source>
        <dbReference type="ARBA" id="ARBA00023239"/>
    </source>
</evidence>
<protein>
    <submittedName>
        <fullName evidence="8">Terpene synthase 2</fullName>
    </submittedName>
</protein>
<dbReference type="Gene3D" id="1.10.600.10">
    <property type="entry name" value="Farnesyl Diphosphate Synthase"/>
    <property type="match status" value="1"/>
</dbReference>
<evidence type="ECO:0000259" key="7">
    <source>
        <dbReference type="Pfam" id="PF03936"/>
    </source>
</evidence>
<dbReference type="SUPFAM" id="SSF48576">
    <property type="entry name" value="Terpenoid synthases"/>
    <property type="match status" value="1"/>
</dbReference>
<feature type="non-terminal residue" evidence="8">
    <location>
        <position position="412"/>
    </location>
</feature>
<dbReference type="SFLD" id="SFLDS00005">
    <property type="entry name" value="Isoprenoid_Synthase_Type_I"/>
    <property type="match status" value="1"/>
</dbReference>
<dbReference type="SUPFAM" id="SSF48239">
    <property type="entry name" value="Terpenoid cyclases/Protein prenyltransferases"/>
    <property type="match status" value="1"/>
</dbReference>
<evidence type="ECO:0000256" key="1">
    <source>
        <dbReference type="ARBA" id="ARBA00001946"/>
    </source>
</evidence>
<dbReference type="Pfam" id="PF01397">
    <property type="entry name" value="Terpene_synth"/>
    <property type="match status" value="1"/>
</dbReference>
<dbReference type="Proteomes" id="UP000257109">
    <property type="component" value="Unassembled WGS sequence"/>
</dbReference>
<comment type="caution">
    <text evidence="8">The sequence shown here is derived from an EMBL/GenBank/DDBJ whole genome shotgun (WGS) entry which is preliminary data.</text>
</comment>
<keyword evidence="2" id="KW-0479">Metal-binding</keyword>
<keyword evidence="3" id="KW-0460">Magnesium</keyword>
<reference evidence="8" key="1">
    <citation type="submission" date="2018-05" db="EMBL/GenBank/DDBJ databases">
        <title>Draft genome of Mucuna pruriens seed.</title>
        <authorList>
            <person name="Nnadi N.E."/>
            <person name="Vos R."/>
            <person name="Hasami M.H."/>
            <person name="Devisetty U.K."/>
            <person name="Aguiy J.C."/>
        </authorList>
    </citation>
    <scope>NUCLEOTIDE SEQUENCE [LARGE SCALE GENOMIC DNA]</scope>
    <source>
        <strain evidence="8">JCA_2017</strain>
    </source>
</reference>
<dbReference type="OrthoDB" id="1877784at2759"/>
<dbReference type="SFLD" id="SFLDG01019">
    <property type="entry name" value="Terpene_Cyclase_Like_1_C_Termi"/>
    <property type="match status" value="1"/>
</dbReference>
<dbReference type="STRING" id="157652.A0A371EK74"/>
<dbReference type="InterPro" id="IPR050148">
    <property type="entry name" value="Terpene_synthase-like"/>
</dbReference>
<proteinExistence type="predicted"/>
<evidence type="ECO:0000256" key="2">
    <source>
        <dbReference type="ARBA" id="ARBA00022723"/>
    </source>
</evidence>
<dbReference type="CDD" id="cd00684">
    <property type="entry name" value="Terpene_cyclase_plant_C1"/>
    <property type="match status" value="1"/>
</dbReference>
<dbReference type="PANTHER" id="PTHR31225">
    <property type="entry name" value="OS04G0344100 PROTEIN-RELATED"/>
    <property type="match status" value="1"/>
</dbReference>
<sequence>MYPQCFSNKDCRAHSQTGQEPHYEDDSQIKQLQLLKEDVKKMLVSPFDKNLSSKLKFIDLIQRLGVSYHFEHEIDGVLRQIYDTSTKNNNIIIHDDLHQLALLFRLLRQHGYPISSDVFYKFKEETGKFNERLANDIQGMISFYEAAQLRFHGEEILEEAHHFTRIHLTKSLTTQWSPSLVAQVNHTLWQSLHRGVPMVLHQKEVSSVTKWWIKDLNVSTKLPFVRDRIVEGCFWILGVYFEPQYSLARRIMMKLVGILTIIDDIYDAYGTIDELELFTNAIERWDICFLDDLPEYMKLCYTTILDVFEEIEQEMKKQGKTYYIKYAKKEMKKMVQAHMIEARWFHCNHTPTVDEYMEVTTISSCYPVMIIISFIGMEDITEEILMWATSDPMIIIATSTICRFMDDIAGNE</sequence>
<organism evidence="8 9">
    <name type="scientific">Mucuna pruriens</name>
    <name type="common">Velvet bean</name>
    <name type="synonym">Dolichos pruriens</name>
    <dbReference type="NCBI Taxonomy" id="157652"/>
    <lineage>
        <taxon>Eukaryota</taxon>
        <taxon>Viridiplantae</taxon>
        <taxon>Streptophyta</taxon>
        <taxon>Embryophyta</taxon>
        <taxon>Tracheophyta</taxon>
        <taxon>Spermatophyta</taxon>
        <taxon>Magnoliopsida</taxon>
        <taxon>eudicotyledons</taxon>
        <taxon>Gunneridae</taxon>
        <taxon>Pentapetalae</taxon>
        <taxon>rosids</taxon>
        <taxon>fabids</taxon>
        <taxon>Fabales</taxon>
        <taxon>Fabaceae</taxon>
        <taxon>Papilionoideae</taxon>
        <taxon>50 kb inversion clade</taxon>
        <taxon>NPAAA clade</taxon>
        <taxon>indigoferoid/millettioid clade</taxon>
        <taxon>Phaseoleae</taxon>
        <taxon>Mucuna</taxon>
    </lineage>
</organism>